<dbReference type="EMBL" id="CP028102">
    <property type="protein sequence ID" value="AVQ18775.1"/>
    <property type="molecule type" value="Genomic_DNA"/>
</dbReference>
<proteinExistence type="predicted"/>
<reference evidence="2" key="1">
    <citation type="journal article" date="2018" name="MSphere">
        <title>Fusobacterium Genomics Using MinION and Illumina Sequencing Enables Genome Completion and Correction.</title>
        <authorList>
            <person name="Todd S.M."/>
            <person name="Settlage R.E."/>
            <person name="Lahmers K.K."/>
            <person name="Slade D.J."/>
        </authorList>
    </citation>
    <scope>NUCLEOTIDE SEQUENCE [LARGE SCALE GENOMIC DNA]</scope>
    <source>
        <strain evidence="2">ATCC 9817</strain>
    </source>
</reference>
<dbReference type="RefSeq" id="WP_005884272.1">
    <property type="nucleotide sequence ID" value="NZ_CP028102.1"/>
</dbReference>
<sequence length="58" mass="7025">MKDKDFLRVEDVQEILQVKENTAYAVIRKLNKQLKEKGFETLRGRVNKKYFFEKYNLA</sequence>
<evidence type="ECO:0000313" key="1">
    <source>
        <dbReference type="EMBL" id="AVQ18775.1"/>
    </source>
</evidence>
<evidence type="ECO:0000313" key="2">
    <source>
        <dbReference type="Proteomes" id="UP000240258"/>
    </source>
</evidence>
<name>A0ABN5JAL4_FUSMR</name>
<dbReference type="GeneID" id="62763185"/>
<keyword evidence="2" id="KW-1185">Reference proteome</keyword>
<protein>
    <submittedName>
        <fullName evidence="1">Transcriptional regulator</fullName>
    </submittedName>
</protein>
<organism evidence="1 2">
    <name type="scientific">Fusobacterium mortiferum ATCC 9817</name>
    <dbReference type="NCBI Taxonomy" id="469616"/>
    <lineage>
        <taxon>Bacteria</taxon>
        <taxon>Fusobacteriati</taxon>
        <taxon>Fusobacteriota</taxon>
        <taxon>Fusobacteriia</taxon>
        <taxon>Fusobacteriales</taxon>
        <taxon>Fusobacteriaceae</taxon>
        <taxon>Fusobacterium</taxon>
    </lineage>
</organism>
<accession>A0ABN5JAL4</accession>
<dbReference type="Proteomes" id="UP000240258">
    <property type="component" value="Chromosome"/>
</dbReference>
<gene>
    <name evidence="1" type="ORF">C4N19_06585</name>
</gene>